<feature type="compositionally biased region" description="Polar residues" evidence="1">
    <location>
        <begin position="81"/>
        <end position="96"/>
    </location>
</feature>
<feature type="compositionally biased region" description="Polar residues" evidence="1">
    <location>
        <begin position="215"/>
        <end position="229"/>
    </location>
</feature>
<feature type="compositionally biased region" description="Acidic residues" evidence="1">
    <location>
        <begin position="360"/>
        <end position="370"/>
    </location>
</feature>
<evidence type="ECO:0000256" key="1">
    <source>
        <dbReference type="SAM" id="MobiDB-lite"/>
    </source>
</evidence>
<name>A0ABR1GGF5_9HYPO</name>
<evidence type="ECO:0000313" key="2">
    <source>
        <dbReference type="EMBL" id="KAK7393948.1"/>
    </source>
</evidence>
<protein>
    <recommendedName>
        <fullName evidence="4">Myb-like domain-containing protein</fullName>
    </recommendedName>
</protein>
<evidence type="ECO:0000313" key="3">
    <source>
        <dbReference type="Proteomes" id="UP001498476"/>
    </source>
</evidence>
<keyword evidence="3" id="KW-1185">Reference proteome</keyword>
<reference evidence="2 3" key="1">
    <citation type="journal article" date="2025" name="Microbiol. Resour. Announc.">
        <title>Draft genome sequences for Neonectria magnoliae and Neonectria punicea, canker pathogens of Liriodendron tulipifera and Acer saccharum in West Virginia.</title>
        <authorList>
            <person name="Petronek H.M."/>
            <person name="Kasson M.T."/>
            <person name="Metheny A.M."/>
            <person name="Stauder C.M."/>
            <person name="Lovett B."/>
            <person name="Lynch S.C."/>
            <person name="Garnas J.R."/>
            <person name="Kasson L.R."/>
            <person name="Stajich J.E."/>
        </authorList>
    </citation>
    <scope>NUCLEOTIDE SEQUENCE [LARGE SCALE GENOMIC DNA]</scope>
    <source>
        <strain evidence="2 3">NRRL 64653</strain>
    </source>
</reference>
<proteinExistence type="predicted"/>
<evidence type="ECO:0008006" key="4">
    <source>
        <dbReference type="Google" id="ProtNLM"/>
    </source>
</evidence>
<feature type="region of interest" description="Disordered" evidence="1">
    <location>
        <begin position="1"/>
        <end position="98"/>
    </location>
</feature>
<feature type="compositionally biased region" description="Polar residues" evidence="1">
    <location>
        <begin position="488"/>
        <end position="497"/>
    </location>
</feature>
<feature type="region of interest" description="Disordered" evidence="1">
    <location>
        <begin position="122"/>
        <end position="436"/>
    </location>
</feature>
<dbReference type="EMBL" id="JAZAVJ010000584">
    <property type="protein sequence ID" value="KAK7393948.1"/>
    <property type="molecule type" value="Genomic_DNA"/>
</dbReference>
<feature type="region of interest" description="Disordered" evidence="1">
    <location>
        <begin position="479"/>
        <end position="509"/>
    </location>
</feature>
<feature type="compositionally biased region" description="Polar residues" evidence="1">
    <location>
        <begin position="380"/>
        <end position="392"/>
    </location>
</feature>
<feature type="compositionally biased region" description="Polar residues" evidence="1">
    <location>
        <begin position="196"/>
        <end position="205"/>
    </location>
</feature>
<gene>
    <name evidence="2" type="ORF">QQX98_013270</name>
</gene>
<comment type="caution">
    <text evidence="2">The sequence shown here is derived from an EMBL/GenBank/DDBJ whole genome shotgun (WGS) entry which is preliminary data.</text>
</comment>
<organism evidence="2 3">
    <name type="scientific">Neonectria punicea</name>
    <dbReference type="NCBI Taxonomy" id="979145"/>
    <lineage>
        <taxon>Eukaryota</taxon>
        <taxon>Fungi</taxon>
        <taxon>Dikarya</taxon>
        <taxon>Ascomycota</taxon>
        <taxon>Pezizomycotina</taxon>
        <taxon>Sordariomycetes</taxon>
        <taxon>Hypocreomycetidae</taxon>
        <taxon>Hypocreales</taxon>
        <taxon>Nectriaceae</taxon>
        <taxon>Neonectria</taxon>
    </lineage>
</organism>
<dbReference type="Proteomes" id="UP001498476">
    <property type="component" value="Unassembled WGS sequence"/>
</dbReference>
<accession>A0ABR1GGF5</accession>
<sequence>MTSSISQVASPPRPWQAHLSPSTSLQRHSPAYEEENCLPLIPEAGTPNEPILIPSDVDSDSDDGDDDRYFDDSRSDATLPSIGSLSVQSRATSATHAKSPCRVFYDVDELIYIDLTKAGATKSNTDISMAKGSPRSPLHISASPLSSELAPQLRNLSPPPLSQASHLGDNMSGSGPLAGDDTEQGIATVGLAKRTPATNDSTPVRTPTPLPLSVLHSSTPERVTQSPTPSALDVDDASCSSAPLAQNSIPGTPLSSRGQSPETPQAPDLKTIGRRSKDAESSILPEISFRPLSTTPVTPSCPLGPTTRRRARQALRRLVQDDDDGDTDSSSQGRGFHPGQRSQLRDEGYYPSPMEAEPMGLDDPESEGEDECPRKRRRITQSSVNLLRNSEISVERPRRGGQSLRSTSARSTDKGGNAGESGILSPASSQAMLDETEARPVGARFEEWPLQNAVLKRITDDGIATFQLQFDWNPCTKPGHASGATWGQADSPTNRTTGKAKRASSRRTPFTSAEDGLLIKLKEDEMLAWSEIHRQYSETYPGRSVGSLQVRYCTKLKDRERS</sequence>
<feature type="compositionally biased region" description="Acidic residues" evidence="1">
    <location>
        <begin position="57"/>
        <end position="69"/>
    </location>
</feature>
<feature type="compositionally biased region" description="Polar residues" evidence="1">
    <location>
        <begin position="238"/>
        <end position="263"/>
    </location>
</feature>